<reference evidence="4" key="1">
    <citation type="submission" date="2023-03" db="EMBL/GenBank/DDBJ databases">
        <authorList>
            <person name="Julca I."/>
        </authorList>
    </citation>
    <scope>NUCLEOTIDE SEQUENCE</scope>
</reference>
<feature type="compositionally biased region" description="Basic and acidic residues" evidence="2">
    <location>
        <begin position="477"/>
        <end position="490"/>
    </location>
</feature>
<feature type="compositionally biased region" description="Polar residues" evidence="2">
    <location>
        <begin position="309"/>
        <end position="332"/>
    </location>
</feature>
<feature type="compositionally biased region" description="Polar residues" evidence="2">
    <location>
        <begin position="40"/>
        <end position="55"/>
    </location>
</feature>
<evidence type="ECO:0000313" key="4">
    <source>
        <dbReference type="EMBL" id="CAI9107532.1"/>
    </source>
</evidence>
<dbReference type="InterPro" id="IPR025558">
    <property type="entry name" value="DUF4283"/>
</dbReference>
<evidence type="ECO:0000259" key="3">
    <source>
        <dbReference type="PROSITE" id="PS50158"/>
    </source>
</evidence>
<dbReference type="Proteomes" id="UP001161247">
    <property type="component" value="Chromosome 5"/>
</dbReference>
<dbReference type="PANTHER" id="PTHR31286">
    <property type="entry name" value="GLYCINE-RICH CELL WALL STRUCTURAL PROTEIN 1.8-LIKE"/>
    <property type="match status" value="1"/>
</dbReference>
<feature type="region of interest" description="Disordered" evidence="2">
    <location>
        <begin position="307"/>
        <end position="332"/>
    </location>
</feature>
<accession>A0AAV1DLG5</accession>
<proteinExistence type="predicted"/>
<evidence type="ECO:0000313" key="5">
    <source>
        <dbReference type="Proteomes" id="UP001161247"/>
    </source>
</evidence>
<sequence length="508" mass="58063">MDTEMSDTSRITHENENPTTKRVKNRDQIPEITENDHPSSEQSDPPIATTSNPMFSTLSQLTSPAVEGIPSFKDRLLQGQSSHFSNGYHMMNVTVEEGDVTYGDEDGVPSTNFSKRVKTHMKIVMTYSIVVKPLSRDFRWNRLHKRLKGLWKIKGELKPMDTIEGYHFFRLTTEEDYYFILLNGPWSLDDHYILVLPWTKQFSTKDDNISAVAIWICILDLPIEYFHEDLLRSVAKPIGRYLKDDKNTITVERGQFARLAVELDLTKPLIGKTKVDEKFYNIEYEDLQQICYTCGRYGHHKEVCPKKPNGNSNLTTGETPSTTPVLPQPSGNGSNMGPKDCNGITYPQINNIQILETPQRTPTIWEWSHAVKKGRRYQSNQGSPFRKSLRTSIFTAKYANTVSNSVQCSRGFSHLGKQLTTFWARHGLMCPVGRHLLRWDAGISGKYRTKKYLPIIIPILEVWPTISWLQQKKWKESSTEKPKSSKHDHGQPNMETTTMTLDGAICSA</sequence>
<keyword evidence="1" id="KW-0479">Metal-binding</keyword>
<keyword evidence="5" id="KW-1185">Reference proteome</keyword>
<feature type="domain" description="CCHC-type" evidence="3">
    <location>
        <begin position="291"/>
        <end position="306"/>
    </location>
</feature>
<dbReference type="SUPFAM" id="SSF57756">
    <property type="entry name" value="Retrovirus zinc finger-like domains"/>
    <property type="match status" value="1"/>
</dbReference>
<dbReference type="PANTHER" id="PTHR31286:SF99">
    <property type="entry name" value="DUF4283 DOMAIN-CONTAINING PROTEIN"/>
    <property type="match status" value="1"/>
</dbReference>
<organism evidence="4 5">
    <name type="scientific">Oldenlandia corymbosa var. corymbosa</name>
    <dbReference type="NCBI Taxonomy" id="529605"/>
    <lineage>
        <taxon>Eukaryota</taxon>
        <taxon>Viridiplantae</taxon>
        <taxon>Streptophyta</taxon>
        <taxon>Embryophyta</taxon>
        <taxon>Tracheophyta</taxon>
        <taxon>Spermatophyta</taxon>
        <taxon>Magnoliopsida</taxon>
        <taxon>eudicotyledons</taxon>
        <taxon>Gunneridae</taxon>
        <taxon>Pentapetalae</taxon>
        <taxon>asterids</taxon>
        <taxon>lamiids</taxon>
        <taxon>Gentianales</taxon>
        <taxon>Rubiaceae</taxon>
        <taxon>Rubioideae</taxon>
        <taxon>Spermacoceae</taxon>
        <taxon>Hedyotis-Oldenlandia complex</taxon>
        <taxon>Oldenlandia</taxon>
    </lineage>
</organism>
<dbReference type="GO" id="GO:0003676">
    <property type="term" value="F:nucleic acid binding"/>
    <property type="evidence" value="ECO:0007669"/>
    <property type="project" value="InterPro"/>
</dbReference>
<feature type="region of interest" description="Disordered" evidence="2">
    <location>
        <begin position="477"/>
        <end position="496"/>
    </location>
</feature>
<keyword evidence="1" id="KW-0863">Zinc-finger</keyword>
<feature type="region of interest" description="Disordered" evidence="2">
    <location>
        <begin position="1"/>
        <end position="55"/>
    </location>
</feature>
<dbReference type="GO" id="GO:0008270">
    <property type="term" value="F:zinc ion binding"/>
    <property type="evidence" value="ECO:0007669"/>
    <property type="project" value="UniProtKB-KW"/>
</dbReference>
<dbReference type="AlphaFoldDB" id="A0AAV1DLG5"/>
<dbReference type="InterPro" id="IPR036875">
    <property type="entry name" value="Znf_CCHC_sf"/>
</dbReference>
<evidence type="ECO:0000256" key="2">
    <source>
        <dbReference type="SAM" id="MobiDB-lite"/>
    </source>
</evidence>
<feature type="compositionally biased region" description="Basic and acidic residues" evidence="2">
    <location>
        <begin position="25"/>
        <end position="39"/>
    </location>
</feature>
<dbReference type="Pfam" id="PF14111">
    <property type="entry name" value="DUF4283"/>
    <property type="match status" value="1"/>
</dbReference>
<protein>
    <submittedName>
        <fullName evidence="4">OLC1v1006905C1</fullName>
    </submittedName>
</protein>
<name>A0AAV1DLG5_OLDCO</name>
<dbReference type="InterPro" id="IPR040256">
    <property type="entry name" value="At4g02000-like"/>
</dbReference>
<dbReference type="PROSITE" id="PS50158">
    <property type="entry name" value="ZF_CCHC"/>
    <property type="match status" value="1"/>
</dbReference>
<evidence type="ECO:0000256" key="1">
    <source>
        <dbReference type="PROSITE-ProRule" id="PRU00047"/>
    </source>
</evidence>
<dbReference type="InterPro" id="IPR001878">
    <property type="entry name" value="Znf_CCHC"/>
</dbReference>
<gene>
    <name evidence="4" type="ORF">OLC1_LOCUS15826</name>
</gene>
<dbReference type="EMBL" id="OX459122">
    <property type="protein sequence ID" value="CAI9107532.1"/>
    <property type="molecule type" value="Genomic_DNA"/>
</dbReference>
<keyword evidence="1" id="KW-0862">Zinc</keyword>